<keyword evidence="3 8" id="KW-0812">Transmembrane</keyword>
<dbReference type="SUPFAM" id="SSF161111">
    <property type="entry name" value="Cation efflux protein transmembrane domain-like"/>
    <property type="match status" value="1"/>
</dbReference>
<keyword evidence="4 8" id="KW-1133">Transmembrane helix</keyword>
<dbReference type="KEGG" id="hdt:HYPDE_26063"/>
<dbReference type="NCBIfam" id="NF033827">
    <property type="entry name" value="CDF_efflux_DmeF"/>
    <property type="match status" value="1"/>
</dbReference>
<dbReference type="GO" id="GO:0005385">
    <property type="term" value="F:zinc ion transmembrane transporter activity"/>
    <property type="evidence" value="ECO:0007669"/>
    <property type="project" value="InterPro"/>
</dbReference>
<feature type="transmembrane region" description="Helical" evidence="8">
    <location>
        <begin position="32"/>
        <end position="55"/>
    </location>
</feature>
<evidence type="ECO:0000256" key="4">
    <source>
        <dbReference type="ARBA" id="ARBA00022989"/>
    </source>
</evidence>
<dbReference type="PANTHER" id="PTHR45755">
    <property type="match status" value="1"/>
</dbReference>
<protein>
    <submittedName>
        <fullName evidence="10">Putative cation efflux transporter</fullName>
    </submittedName>
</protein>
<dbReference type="InterPro" id="IPR045316">
    <property type="entry name" value="Msc2-like"/>
</dbReference>
<evidence type="ECO:0000313" key="10">
    <source>
        <dbReference type="EMBL" id="AGK56895.1"/>
    </source>
</evidence>
<evidence type="ECO:0000256" key="7">
    <source>
        <dbReference type="SAM" id="MobiDB-lite"/>
    </source>
</evidence>
<dbReference type="Proteomes" id="UP000005952">
    <property type="component" value="Chromosome"/>
</dbReference>
<dbReference type="InterPro" id="IPR002524">
    <property type="entry name" value="Cation_efflux"/>
</dbReference>
<evidence type="ECO:0000256" key="8">
    <source>
        <dbReference type="SAM" id="Phobius"/>
    </source>
</evidence>
<evidence type="ECO:0000256" key="3">
    <source>
        <dbReference type="ARBA" id="ARBA00022692"/>
    </source>
</evidence>
<feature type="transmembrane region" description="Helical" evidence="8">
    <location>
        <begin position="99"/>
        <end position="117"/>
    </location>
</feature>
<reference evidence="10 11" key="1">
    <citation type="journal article" date="2013" name="Genome Announc.">
        <title>Genome sequences for three denitrifying bacterial strains isolated from a uranium- and nitrate-contaminated subsurface environment.</title>
        <authorList>
            <person name="Venkatramanan R."/>
            <person name="Prakash O."/>
            <person name="Woyke T."/>
            <person name="Chain P."/>
            <person name="Goodwin L.A."/>
            <person name="Watson D."/>
            <person name="Brooks S."/>
            <person name="Kostka J.E."/>
            <person name="Green S.J."/>
        </authorList>
    </citation>
    <scope>NUCLEOTIDE SEQUENCE [LARGE SCALE GENOMIC DNA]</scope>
    <source>
        <strain evidence="10 11">1NES1</strain>
    </source>
</reference>
<comment type="subcellular location">
    <subcellularLocation>
        <location evidence="1">Membrane</location>
        <topology evidence="1">Multi-pass membrane protein</topology>
    </subcellularLocation>
</comment>
<dbReference type="OrthoDB" id="9809646at2"/>
<feature type="transmembrane region" description="Helical" evidence="8">
    <location>
        <begin position="198"/>
        <end position="220"/>
    </location>
</feature>
<dbReference type="AlphaFoldDB" id="N0B9V3"/>
<keyword evidence="5" id="KW-0406">Ion transport</keyword>
<keyword evidence="2" id="KW-0813">Transport</keyword>
<organism evidence="10 11">
    <name type="scientific">Hyphomicrobium denitrificans 1NES1</name>
    <dbReference type="NCBI Taxonomy" id="670307"/>
    <lineage>
        <taxon>Bacteria</taxon>
        <taxon>Pseudomonadati</taxon>
        <taxon>Pseudomonadota</taxon>
        <taxon>Alphaproteobacteria</taxon>
        <taxon>Hyphomicrobiales</taxon>
        <taxon>Hyphomicrobiaceae</taxon>
        <taxon>Hyphomicrobium</taxon>
    </lineage>
</organism>
<evidence type="ECO:0000259" key="9">
    <source>
        <dbReference type="Pfam" id="PF01545"/>
    </source>
</evidence>
<feature type="transmembrane region" description="Helical" evidence="8">
    <location>
        <begin position="226"/>
        <end position="243"/>
    </location>
</feature>
<dbReference type="PANTHER" id="PTHR45755:SF4">
    <property type="entry name" value="ZINC TRANSPORTER 7"/>
    <property type="match status" value="1"/>
</dbReference>
<dbReference type="GO" id="GO:0006882">
    <property type="term" value="P:intracellular zinc ion homeostasis"/>
    <property type="evidence" value="ECO:0007669"/>
    <property type="project" value="InterPro"/>
</dbReference>
<dbReference type="RefSeq" id="WP_015596932.1">
    <property type="nucleotide sequence ID" value="NC_021172.1"/>
</dbReference>
<dbReference type="Pfam" id="PF01545">
    <property type="entry name" value="Cation_efflux"/>
    <property type="match status" value="1"/>
</dbReference>
<dbReference type="HOGENOM" id="CLU_013430_1_0_5"/>
<feature type="transmembrane region" description="Helical" evidence="8">
    <location>
        <begin position="61"/>
        <end position="79"/>
    </location>
</feature>
<dbReference type="NCBIfam" id="TIGR01297">
    <property type="entry name" value="CDF"/>
    <property type="match status" value="1"/>
</dbReference>
<name>N0B9V3_9HYPH</name>
<dbReference type="STRING" id="670307.HYPDE_26063"/>
<dbReference type="InterPro" id="IPR027469">
    <property type="entry name" value="Cation_efflux_TMD_sf"/>
</dbReference>
<evidence type="ECO:0000256" key="5">
    <source>
        <dbReference type="ARBA" id="ARBA00023065"/>
    </source>
</evidence>
<keyword evidence="6 8" id="KW-0472">Membrane</keyword>
<sequence>MSGVHEQTAGPTGHSHVFLGENHERNERRTRLVIALTVTMMIGEIIAGAVFGSMALVADGWHMATHAVAMTIAALAYFYARRNADNPRFTFGTGKMGDLAGFASAIVLALIALLIAWESLARLRSPVPIYFQEAIAVAFLGLAVNIACAWLLKDDHEHHHDHGGHHHHHDHHEYAHDGHVHPKVAGTDNNLRAAYVHVLADALTSVLAIMALTLGGFYGWIWLDPAMGIVGALVIANWSWGLIRDAGGVLLDYVPVSQKLPNEIRAAVECDADNITDLHVWQLGPGHHGAIVAIASSEPKPPSHYRQKLAHLHKLSHVTIEIEKAGALPANLAG</sequence>
<feature type="domain" description="Cation efflux protein transmembrane" evidence="9">
    <location>
        <begin position="32"/>
        <end position="251"/>
    </location>
</feature>
<evidence type="ECO:0000313" key="11">
    <source>
        <dbReference type="Proteomes" id="UP000005952"/>
    </source>
</evidence>
<dbReference type="EMBL" id="CP005587">
    <property type="protein sequence ID" value="AGK56895.1"/>
    <property type="molecule type" value="Genomic_DNA"/>
</dbReference>
<evidence type="ECO:0000256" key="1">
    <source>
        <dbReference type="ARBA" id="ARBA00004141"/>
    </source>
</evidence>
<feature type="transmembrane region" description="Helical" evidence="8">
    <location>
        <begin position="129"/>
        <end position="152"/>
    </location>
</feature>
<evidence type="ECO:0000256" key="6">
    <source>
        <dbReference type="ARBA" id="ARBA00023136"/>
    </source>
</evidence>
<gene>
    <name evidence="10" type="ORF">HYPDE_26063</name>
</gene>
<dbReference type="eggNOG" id="COG1230">
    <property type="taxonomic scope" value="Bacteria"/>
</dbReference>
<dbReference type="InterPro" id="IPR058533">
    <property type="entry name" value="Cation_efflux_TM"/>
</dbReference>
<keyword evidence="11" id="KW-1185">Reference proteome</keyword>
<proteinExistence type="predicted"/>
<accession>N0B9V3</accession>
<dbReference type="GO" id="GO:0016020">
    <property type="term" value="C:membrane"/>
    <property type="evidence" value="ECO:0007669"/>
    <property type="project" value="UniProtKB-SubCell"/>
</dbReference>
<dbReference type="Gene3D" id="1.20.1510.10">
    <property type="entry name" value="Cation efflux protein transmembrane domain"/>
    <property type="match status" value="1"/>
</dbReference>
<feature type="region of interest" description="Disordered" evidence="7">
    <location>
        <begin position="1"/>
        <end position="21"/>
    </location>
</feature>
<evidence type="ECO:0000256" key="2">
    <source>
        <dbReference type="ARBA" id="ARBA00022448"/>
    </source>
</evidence>